<keyword evidence="2" id="KW-0812">Transmembrane</keyword>
<evidence type="ECO:0000313" key="3">
    <source>
        <dbReference type="EMBL" id="PRH75942.1"/>
    </source>
</evidence>
<feature type="compositionally biased region" description="Basic and acidic residues" evidence="1">
    <location>
        <begin position="1"/>
        <end position="11"/>
    </location>
</feature>
<accession>A0A2S9PNG1</accession>
<proteinExistence type="predicted"/>
<organism evidence="3 4">
    <name type="scientific">Streptomyces solincola</name>
    <dbReference type="NCBI Taxonomy" id="2100817"/>
    <lineage>
        <taxon>Bacteria</taxon>
        <taxon>Bacillati</taxon>
        <taxon>Actinomycetota</taxon>
        <taxon>Actinomycetes</taxon>
        <taxon>Kitasatosporales</taxon>
        <taxon>Streptomycetaceae</taxon>
        <taxon>Streptomyces</taxon>
    </lineage>
</organism>
<dbReference type="RefSeq" id="WP_105871706.1">
    <property type="nucleotide sequence ID" value="NZ_PVLV01000622.1"/>
</dbReference>
<dbReference type="Proteomes" id="UP000239322">
    <property type="component" value="Unassembled WGS sequence"/>
</dbReference>
<dbReference type="EMBL" id="PVLV01000622">
    <property type="protein sequence ID" value="PRH75942.1"/>
    <property type="molecule type" value="Genomic_DNA"/>
</dbReference>
<keyword evidence="2" id="KW-1133">Transmembrane helix</keyword>
<feature type="region of interest" description="Disordered" evidence="1">
    <location>
        <begin position="1"/>
        <end position="29"/>
    </location>
</feature>
<evidence type="ECO:0000256" key="1">
    <source>
        <dbReference type="SAM" id="MobiDB-lite"/>
    </source>
</evidence>
<keyword evidence="2" id="KW-0472">Membrane</keyword>
<evidence type="ECO:0000256" key="2">
    <source>
        <dbReference type="SAM" id="Phobius"/>
    </source>
</evidence>
<dbReference type="OrthoDB" id="4329566at2"/>
<feature type="transmembrane region" description="Helical" evidence="2">
    <location>
        <begin position="83"/>
        <end position="101"/>
    </location>
</feature>
<reference evidence="3 4" key="1">
    <citation type="submission" date="2018-03" db="EMBL/GenBank/DDBJ databases">
        <title>Novel Streptomyces sp. from soil.</title>
        <authorList>
            <person name="Tan G.Y.A."/>
            <person name="Lee Z.Y."/>
        </authorList>
    </citation>
    <scope>NUCLEOTIDE SEQUENCE [LARGE SCALE GENOMIC DNA]</scope>
    <source>
        <strain evidence="3 4">ST5x</strain>
    </source>
</reference>
<feature type="transmembrane region" description="Helical" evidence="2">
    <location>
        <begin position="52"/>
        <end position="71"/>
    </location>
</feature>
<gene>
    <name evidence="3" type="ORF">C6N75_28300</name>
</gene>
<feature type="compositionally biased region" description="Basic residues" evidence="1">
    <location>
        <begin position="177"/>
        <end position="186"/>
    </location>
</feature>
<dbReference type="AlphaFoldDB" id="A0A2S9PNG1"/>
<name>A0A2S9PNG1_9ACTN</name>
<evidence type="ECO:0008006" key="5">
    <source>
        <dbReference type="Google" id="ProtNLM"/>
    </source>
</evidence>
<feature type="compositionally biased region" description="Low complexity" evidence="1">
    <location>
        <begin position="12"/>
        <end position="27"/>
    </location>
</feature>
<feature type="region of interest" description="Disordered" evidence="1">
    <location>
        <begin position="159"/>
        <end position="186"/>
    </location>
</feature>
<sequence length="186" mass="20065">MSDQSPDRDHPTTTPAAGDPATPSAGPRPEPLRFFGTTWVDHDGGYGLRRTAVAVGSLAAAVAGAFLLRFAYQGLALAEVGGFVDGLLVVMFAVCTTIAFRKTWEGFTRRPADPAREDALRSLRLIGFIGSLLAYFLRSLAEAPGEKLLRTEYEAARAAHAKRRATRTGNPASRSAKPNRPRKGRR</sequence>
<comment type="caution">
    <text evidence="3">The sequence shown here is derived from an EMBL/GenBank/DDBJ whole genome shotgun (WGS) entry which is preliminary data.</text>
</comment>
<evidence type="ECO:0000313" key="4">
    <source>
        <dbReference type="Proteomes" id="UP000239322"/>
    </source>
</evidence>
<protein>
    <recommendedName>
        <fullName evidence="5">Integral membrane protein</fullName>
    </recommendedName>
</protein>
<keyword evidence="4" id="KW-1185">Reference proteome</keyword>